<dbReference type="PANTHER" id="PTHR45527:SF1">
    <property type="entry name" value="FATTY ACID SYNTHASE"/>
    <property type="match status" value="1"/>
</dbReference>
<comment type="similarity">
    <text evidence="2">Belongs to the ATP-dependent AMP-binding enzyme family.</text>
</comment>
<dbReference type="GO" id="GO:0044550">
    <property type="term" value="P:secondary metabolite biosynthetic process"/>
    <property type="evidence" value="ECO:0007669"/>
    <property type="project" value="TreeGrafter"/>
</dbReference>
<dbReference type="FunFam" id="3.40.50.980:FF:000001">
    <property type="entry name" value="Non-ribosomal peptide synthetase"/>
    <property type="match status" value="1"/>
</dbReference>
<keyword evidence="6" id="KW-0045">Antibiotic biosynthesis</keyword>
<dbReference type="GO" id="GO:0031177">
    <property type="term" value="F:phosphopantetheine binding"/>
    <property type="evidence" value="ECO:0007669"/>
    <property type="project" value="InterPro"/>
</dbReference>
<keyword evidence="4" id="KW-0597">Phosphoprotein</keyword>
<dbReference type="Proteomes" id="UP000184501">
    <property type="component" value="Unassembled WGS sequence"/>
</dbReference>
<reference evidence="8 9" key="1">
    <citation type="submission" date="2016-11" db="EMBL/GenBank/DDBJ databases">
        <authorList>
            <person name="Jaros S."/>
            <person name="Januszkiewicz K."/>
            <person name="Wedrychowicz H."/>
        </authorList>
    </citation>
    <scope>NUCLEOTIDE SEQUENCE [LARGE SCALE GENOMIC DNA]</scope>
    <source>
        <strain evidence="8 9">DSM 44523</strain>
    </source>
</reference>
<dbReference type="Gene3D" id="1.10.1200.10">
    <property type="entry name" value="ACP-like"/>
    <property type="match status" value="1"/>
</dbReference>
<dbReference type="PROSITE" id="PS00012">
    <property type="entry name" value="PHOSPHOPANTETHEINE"/>
    <property type="match status" value="1"/>
</dbReference>
<gene>
    <name evidence="8" type="ORF">SAMN05444320_10337</name>
</gene>
<dbReference type="Gene3D" id="2.30.38.10">
    <property type="entry name" value="Luciferase, Domain 3"/>
    <property type="match status" value="1"/>
</dbReference>
<dbReference type="STRING" id="2017.SAMN05444320_10337"/>
<dbReference type="FunFam" id="3.30.300.30:FF:000010">
    <property type="entry name" value="Enterobactin synthetase component F"/>
    <property type="match status" value="1"/>
</dbReference>
<dbReference type="InterPro" id="IPR045851">
    <property type="entry name" value="AMP-bd_C_sf"/>
</dbReference>
<dbReference type="OrthoDB" id="2472181at2"/>
<feature type="domain" description="Carrier" evidence="7">
    <location>
        <begin position="983"/>
        <end position="1057"/>
    </location>
</feature>
<dbReference type="InterPro" id="IPR000873">
    <property type="entry name" value="AMP-dep_synth/lig_dom"/>
</dbReference>
<dbReference type="InterPro" id="IPR036736">
    <property type="entry name" value="ACP-like_sf"/>
</dbReference>
<keyword evidence="9" id="KW-1185">Reference proteome</keyword>
<dbReference type="GO" id="GO:0008610">
    <property type="term" value="P:lipid biosynthetic process"/>
    <property type="evidence" value="ECO:0007669"/>
    <property type="project" value="UniProtKB-ARBA"/>
</dbReference>
<evidence type="ECO:0000256" key="2">
    <source>
        <dbReference type="ARBA" id="ARBA00006432"/>
    </source>
</evidence>
<dbReference type="Gene3D" id="3.30.559.30">
    <property type="entry name" value="Nonribosomal peptide synthetase, condensation domain"/>
    <property type="match status" value="2"/>
</dbReference>
<dbReference type="Gene3D" id="3.30.300.30">
    <property type="match status" value="1"/>
</dbReference>
<evidence type="ECO:0000256" key="1">
    <source>
        <dbReference type="ARBA" id="ARBA00001957"/>
    </source>
</evidence>
<dbReference type="Gene3D" id="3.40.50.980">
    <property type="match status" value="2"/>
</dbReference>
<dbReference type="GO" id="GO:0003824">
    <property type="term" value="F:catalytic activity"/>
    <property type="evidence" value="ECO:0007669"/>
    <property type="project" value="InterPro"/>
</dbReference>
<dbReference type="InterPro" id="IPR025110">
    <property type="entry name" value="AMP-bd_C"/>
</dbReference>
<dbReference type="InterPro" id="IPR020806">
    <property type="entry name" value="PKS_PP-bd"/>
</dbReference>
<dbReference type="Gene3D" id="3.30.559.10">
    <property type="entry name" value="Chloramphenicol acetyltransferase-like domain"/>
    <property type="match status" value="2"/>
</dbReference>
<evidence type="ECO:0000256" key="3">
    <source>
        <dbReference type="ARBA" id="ARBA00022450"/>
    </source>
</evidence>
<dbReference type="InterPro" id="IPR023213">
    <property type="entry name" value="CAT-like_dom_sf"/>
</dbReference>
<dbReference type="SMART" id="SM00823">
    <property type="entry name" value="PKS_PP"/>
    <property type="match status" value="1"/>
</dbReference>
<dbReference type="InterPro" id="IPR006162">
    <property type="entry name" value="Ppantetheine_attach_site"/>
</dbReference>
<dbReference type="PROSITE" id="PS50075">
    <property type="entry name" value="CARRIER"/>
    <property type="match status" value="1"/>
</dbReference>
<dbReference type="InterPro" id="IPR009081">
    <property type="entry name" value="PP-bd_ACP"/>
</dbReference>
<dbReference type="Pfam" id="PF00550">
    <property type="entry name" value="PP-binding"/>
    <property type="match status" value="1"/>
</dbReference>
<dbReference type="SUPFAM" id="SSF47336">
    <property type="entry name" value="ACP-like"/>
    <property type="match status" value="1"/>
</dbReference>
<dbReference type="RefSeq" id="WP_073481133.1">
    <property type="nucleotide sequence ID" value="NZ_FQVN01000003.1"/>
</dbReference>
<dbReference type="NCBIfam" id="TIGR01720">
    <property type="entry name" value="NRPS-para261"/>
    <property type="match status" value="1"/>
</dbReference>
<keyword evidence="5" id="KW-0677">Repeat</keyword>
<accession>A0A1M5ABI3</accession>
<dbReference type="EMBL" id="FQVN01000003">
    <property type="protein sequence ID" value="SHF27262.1"/>
    <property type="molecule type" value="Genomic_DNA"/>
</dbReference>
<dbReference type="InterPro" id="IPR010060">
    <property type="entry name" value="NRPS_synth"/>
</dbReference>
<comment type="cofactor">
    <cofactor evidence="1">
        <name>pantetheine 4'-phosphate</name>
        <dbReference type="ChEBI" id="CHEBI:47942"/>
    </cofactor>
</comment>
<dbReference type="FunFam" id="1.10.1200.10:FF:000005">
    <property type="entry name" value="Nonribosomal peptide synthetase 1"/>
    <property type="match status" value="1"/>
</dbReference>
<dbReference type="GO" id="GO:0005737">
    <property type="term" value="C:cytoplasm"/>
    <property type="evidence" value="ECO:0007669"/>
    <property type="project" value="TreeGrafter"/>
</dbReference>
<evidence type="ECO:0000313" key="9">
    <source>
        <dbReference type="Proteomes" id="UP000184501"/>
    </source>
</evidence>
<dbReference type="SUPFAM" id="SSF52777">
    <property type="entry name" value="CoA-dependent acyltransferases"/>
    <property type="match status" value="4"/>
</dbReference>
<dbReference type="Pfam" id="PF13193">
    <property type="entry name" value="AMP-binding_C"/>
    <property type="match status" value="1"/>
</dbReference>
<dbReference type="Pfam" id="PF00501">
    <property type="entry name" value="AMP-binding"/>
    <property type="match status" value="1"/>
</dbReference>
<dbReference type="PANTHER" id="PTHR45527">
    <property type="entry name" value="NONRIBOSOMAL PEPTIDE SYNTHETASE"/>
    <property type="match status" value="1"/>
</dbReference>
<dbReference type="PROSITE" id="PS00455">
    <property type="entry name" value="AMP_BINDING"/>
    <property type="match status" value="1"/>
</dbReference>
<organism evidence="8 9">
    <name type="scientific">Streptoalloteichus hindustanus</name>
    <dbReference type="NCBI Taxonomy" id="2017"/>
    <lineage>
        <taxon>Bacteria</taxon>
        <taxon>Bacillati</taxon>
        <taxon>Actinomycetota</taxon>
        <taxon>Actinomycetes</taxon>
        <taxon>Pseudonocardiales</taxon>
        <taxon>Pseudonocardiaceae</taxon>
        <taxon>Streptoalloteichus</taxon>
    </lineage>
</organism>
<dbReference type="CDD" id="cd05930">
    <property type="entry name" value="A_NRPS"/>
    <property type="match status" value="1"/>
</dbReference>
<dbReference type="GO" id="GO:0017000">
    <property type="term" value="P:antibiotic biosynthetic process"/>
    <property type="evidence" value="ECO:0007669"/>
    <property type="project" value="UniProtKB-KW"/>
</dbReference>
<proteinExistence type="inferred from homology"/>
<evidence type="ECO:0000313" key="8">
    <source>
        <dbReference type="EMBL" id="SHF27262.1"/>
    </source>
</evidence>
<dbReference type="InterPro" id="IPR001242">
    <property type="entry name" value="Condensation_dom"/>
</dbReference>
<dbReference type="Pfam" id="PF00668">
    <property type="entry name" value="Condensation"/>
    <property type="match status" value="2"/>
</dbReference>
<dbReference type="FunFam" id="2.30.38.10:FF:000001">
    <property type="entry name" value="Non-ribosomal peptide synthetase PvdI"/>
    <property type="match status" value="1"/>
</dbReference>
<evidence type="ECO:0000256" key="4">
    <source>
        <dbReference type="ARBA" id="ARBA00022553"/>
    </source>
</evidence>
<dbReference type="InterPro" id="IPR020845">
    <property type="entry name" value="AMP-binding_CS"/>
</dbReference>
<evidence type="ECO:0000256" key="6">
    <source>
        <dbReference type="ARBA" id="ARBA00023194"/>
    </source>
</evidence>
<sequence length="1540" mass="166550">MGAQAGIEDILPLSPLQEGLLFLALFDERAQDVYTMQLVLELRGPLDARVLRTSAERLLRRYPNLRAAFVSEGVPRPVQVVPRAVVPHWREHDLSGHAPADREPEFDRVLDVERGRRFDLANPPLVEFALHRFDDELHRLVVHAHHILLDGWSVPLLVRELFGIYARNGLDADLPPAPPYRDYLAWLGRQDRAAAEDAWRTALAGLAEPTLLVSADPTRVPTRPEKVEVELDGTATERLAGRARAHGVTVNTVVQAAWGLLLARLTGRDDVVFGASVSGRPSDVPGVESMIGLFTNTLPVRLRVRPEESVSALLRRLQAEQAALLPHHHLSLTDVQRAAGLGELFDTLVVFENAPLISESLERDHAAGALRVRGLANRDATHYPLTLVPLVVHGRLRLGLEYQADLVGREWVERTAARLLRLLDGIVTHPDAPVTELDLVSDEERRRLLVDWNGADLAVPTTTLPALFQRQVERTPHDTVLVFEDEELTYAELNRRANQLAWWLLDLGVGPEDVVALVLPRSVDIVVSLLAAQKAGAAYLPVDPDYPADRIAFMLSDAAPVALLTTAEIAASLPPVAGLSPVALDSPELRADLAGRSDRDPTDADRRLPLSPTNAAYVIYTSGSTGTPKAVVATHQNVVNLFHNHQEHVYGPASRAVGGRPLRIGHGWSFSFDASWQPLVGIFGGHEIVLLSDEVRGDPRLQVAVLLDRGVDFIEVSPSYFAQLATSGLVRDGRCPLAVLGVGGEAVPASQWAGMRAFQGTEAYNFYGPTECTVDSVVARVAETDRPVIGRPIANTRVYVLDAGLRPVPPGVAGELYVAGAGVTRGYLRRAALTAHRFVADPFGQAGSRMYRTGDVVRWTEDGRLDYVGRADDQVKVRGFRIEPGEIEKLLEEHAEVSRAAVVVREDQPGVRRLVAYVVGAVGVDGATPAAGALRDHVAAALPSHMVPAAFVPLTALPLTTNGKLDRRALPAPDLAELVGGGEPETPREKVLCELFADLLGLARVGVDDDFFELGGDSIVSIQLVSRARAAGLAISPRDVFQRRSVRELATVAGEAGDRTADAADTDAATALGELAPTPIMRWLAETGGPFDRYSQSNLLVAPAGLDRDGLVAAVRAVLDRHDVLRARLVPGADRDDWLLDVRPVGTVRAEAVVRRVDVAGLDGDGLRAAISAQFAESLGRLDPAAGVMVQVAWLDAGPEAEGRLLVTVHHLVVDGVSWRILLPDLAAAWAAVREGRPVELEPVRTSFRRWASAVHEAARRPDRVAELDWWKSTLDGPDPVLGDRPLSAGQDVSGTVEDLTLHLPVERTRPLLTSVPAAFGVGVNDVLLTALALAVARWRRRRGRDEGDGSVLVALEGHGREERLAGEVDLSRTVGWFTSVHPVRLDVGGLDLDQAMAGGEAAGEALDRVRRHLAAVPDNGVGFGLLRYLNPETAPVLRALPTPQIEFNYLGRFATGETARSEFRLAEENAELGHGVDPDMPVGYALDVNAYALNHAEGPELVVRWSWPGALLPASAVRELAELWFAALGALTVHTGGRE</sequence>
<evidence type="ECO:0000256" key="5">
    <source>
        <dbReference type="ARBA" id="ARBA00022737"/>
    </source>
</evidence>
<dbReference type="CDD" id="cd19543">
    <property type="entry name" value="DCL_NRPS"/>
    <property type="match status" value="1"/>
</dbReference>
<evidence type="ECO:0000259" key="7">
    <source>
        <dbReference type="PROSITE" id="PS50075"/>
    </source>
</evidence>
<keyword evidence="3" id="KW-0596">Phosphopantetheine</keyword>
<name>A0A1M5ABI3_STRHI</name>
<protein>
    <submittedName>
        <fullName evidence="8">Non-ribosomal peptide synthase domain TIGR01720/amino acid adenylation domain-containing protein</fullName>
    </submittedName>
</protein>
<dbReference type="SUPFAM" id="SSF56801">
    <property type="entry name" value="Acetyl-CoA synthetase-like"/>
    <property type="match status" value="1"/>
</dbReference>
<dbReference type="GO" id="GO:0043041">
    <property type="term" value="P:amino acid activation for nonribosomal peptide biosynthetic process"/>
    <property type="evidence" value="ECO:0007669"/>
    <property type="project" value="TreeGrafter"/>
</dbReference>
<dbReference type="InterPro" id="IPR010071">
    <property type="entry name" value="AA_adenyl_dom"/>
</dbReference>
<dbReference type="NCBIfam" id="TIGR01733">
    <property type="entry name" value="AA-adenyl-dom"/>
    <property type="match status" value="1"/>
</dbReference>